<keyword evidence="2" id="KW-0479">Metal-binding</keyword>
<dbReference type="Pfam" id="PF00067">
    <property type="entry name" value="p450"/>
    <property type="match status" value="1"/>
</dbReference>
<accession>A0A563EY11</accession>
<keyword evidence="2" id="KW-0408">Iron</keyword>
<dbReference type="InterPro" id="IPR002397">
    <property type="entry name" value="Cyt_P450_B"/>
</dbReference>
<name>A0A563EY11_9PSEU</name>
<proteinExistence type="inferred from homology"/>
<dbReference type="PANTHER" id="PTHR46696">
    <property type="entry name" value="P450, PUTATIVE (EUROFUNG)-RELATED"/>
    <property type="match status" value="1"/>
</dbReference>
<evidence type="ECO:0000313" key="3">
    <source>
        <dbReference type="EMBL" id="TWP52024.1"/>
    </source>
</evidence>
<dbReference type="GO" id="GO:0005506">
    <property type="term" value="F:iron ion binding"/>
    <property type="evidence" value="ECO:0007669"/>
    <property type="project" value="InterPro"/>
</dbReference>
<dbReference type="AlphaFoldDB" id="A0A563EY11"/>
<keyword evidence="2" id="KW-0349">Heme</keyword>
<dbReference type="InterPro" id="IPR001128">
    <property type="entry name" value="Cyt_P450"/>
</dbReference>
<dbReference type="OrthoDB" id="5522954at2"/>
<dbReference type="EMBL" id="VOBR01000006">
    <property type="protein sequence ID" value="TWP52024.1"/>
    <property type="molecule type" value="Genomic_DNA"/>
</dbReference>
<sequence length="359" mass="38291">MFIRDGIAPSPHMLDVVGTPPHRVLLTEAGPEAWLVTRYSDCKAVLADRRFLGTGAAPVPGAPDLRPLLFRSPGWPGGPSGPELRKLIAPRFTPARIADVPVRGIVSELLDDIASSGGPADLCAAYTFPLPARVICALLGLRTDDLVSLARWSADIVTPPFLIAPEVAEASWEAIFSYFARELGTSDEVRVGLAISLFVAGHETTTSQLGYGIVALLQAPDQADLVRASDEVATTAVEEIMRYFPINADGVPRLASEDVAVGGVVVPAGSTVIVGGPAAAFDPAHFPDPLRFDVTRDGAPHLSFGHGAHFCVGAALARTQLRIALPELLRRFPDLRLEQDKLRIRQNLAGGLEELLVTW</sequence>
<dbReference type="PANTHER" id="PTHR46696:SF6">
    <property type="entry name" value="P450, PUTATIVE (EUROFUNG)-RELATED"/>
    <property type="match status" value="1"/>
</dbReference>
<comment type="similarity">
    <text evidence="1 2">Belongs to the cytochrome P450 family.</text>
</comment>
<gene>
    <name evidence="3" type="ORF">FKR81_10565</name>
</gene>
<reference evidence="3 4" key="1">
    <citation type="submission" date="2019-07" db="EMBL/GenBank/DDBJ databases">
        <title>Lentzea xizangensis sp. nov., isolated from Qinghai-Tibetan Plateau Soils.</title>
        <authorList>
            <person name="Huang J."/>
        </authorList>
    </citation>
    <scope>NUCLEOTIDE SEQUENCE [LARGE SCALE GENOMIC DNA]</scope>
    <source>
        <strain evidence="3 4">FXJ1.1311</strain>
    </source>
</reference>
<dbReference type="Proteomes" id="UP000316639">
    <property type="component" value="Unassembled WGS sequence"/>
</dbReference>
<evidence type="ECO:0000256" key="1">
    <source>
        <dbReference type="ARBA" id="ARBA00010617"/>
    </source>
</evidence>
<dbReference type="GO" id="GO:0020037">
    <property type="term" value="F:heme binding"/>
    <property type="evidence" value="ECO:0007669"/>
    <property type="project" value="InterPro"/>
</dbReference>
<dbReference type="PRINTS" id="PR00359">
    <property type="entry name" value="BP450"/>
</dbReference>
<dbReference type="InterPro" id="IPR036396">
    <property type="entry name" value="Cyt_P450_sf"/>
</dbReference>
<dbReference type="PRINTS" id="PR00385">
    <property type="entry name" value="P450"/>
</dbReference>
<keyword evidence="4" id="KW-1185">Reference proteome</keyword>
<comment type="caution">
    <text evidence="3">The sequence shown here is derived from an EMBL/GenBank/DDBJ whole genome shotgun (WGS) entry which is preliminary data.</text>
</comment>
<dbReference type="InterPro" id="IPR017972">
    <property type="entry name" value="Cyt_P450_CS"/>
</dbReference>
<dbReference type="Gene3D" id="1.10.630.10">
    <property type="entry name" value="Cytochrome P450"/>
    <property type="match status" value="2"/>
</dbReference>
<dbReference type="PROSITE" id="PS00086">
    <property type="entry name" value="CYTOCHROME_P450"/>
    <property type="match status" value="1"/>
</dbReference>
<dbReference type="GO" id="GO:0004497">
    <property type="term" value="F:monooxygenase activity"/>
    <property type="evidence" value="ECO:0007669"/>
    <property type="project" value="UniProtKB-KW"/>
</dbReference>
<dbReference type="RefSeq" id="WP_146350820.1">
    <property type="nucleotide sequence ID" value="NZ_VOBR01000006.1"/>
</dbReference>
<organism evidence="3 4">
    <name type="scientific">Lentzea tibetensis</name>
    <dbReference type="NCBI Taxonomy" id="2591470"/>
    <lineage>
        <taxon>Bacteria</taxon>
        <taxon>Bacillati</taxon>
        <taxon>Actinomycetota</taxon>
        <taxon>Actinomycetes</taxon>
        <taxon>Pseudonocardiales</taxon>
        <taxon>Pseudonocardiaceae</taxon>
        <taxon>Lentzea</taxon>
    </lineage>
</organism>
<dbReference type="GO" id="GO:0016705">
    <property type="term" value="F:oxidoreductase activity, acting on paired donors, with incorporation or reduction of molecular oxygen"/>
    <property type="evidence" value="ECO:0007669"/>
    <property type="project" value="InterPro"/>
</dbReference>
<evidence type="ECO:0000256" key="2">
    <source>
        <dbReference type="RuleBase" id="RU000461"/>
    </source>
</evidence>
<protein>
    <submittedName>
        <fullName evidence="3">Cytochrome P450</fullName>
    </submittedName>
</protein>
<keyword evidence="2" id="KW-0503">Monooxygenase</keyword>
<keyword evidence="2" id="KW-0560">Oxidoreductase</keyword>
<evidence type="ECO:0000313" key="4">
    <source>
        <dbReference type="Proteomes" id="UP000316639"/>
    </source>
</evidence>
<dbReference type="SUPFAM" id="SSF48264">
    <property type="entry name" value="Cytochrome P450"/>
    <property type="match status" value="1"/>
</dbReference>